<reference evidence="2 3" key="1">
    <citation type="submission" date="2020-02" db="EMBL/GenBank/DDBJ databases">
        <title>Shewanella WXL01 sp. nov., a marine bacterium isolated from green algae in Luhuitou Fringing Reef (Northern South China Sea).</title>
        <authorList>
            <person name="Wang X."/>
        </authorList>
    </citation>
    <scope>NUCLEOTIDE SEQUENCE [LARGE SCALE GENOMIC DNA]</scope>
    <source>
        <strain evidence="2 3">MCCC 1A01895</strain>
    </source>
</reference>
<keyword evidence="1" id="KW-0472">Membrane</keyword>
<keyword evidence="1" id="KW-1133">Transmembrane helix</keyword>
<sequence>MKTNWLYSMRLAFVLIASVSLWFGVGVLLNNYQVSRNAFSALNELPMAQWGDTLINTPIVGLWLLVLFGLMAMLAVNTVLCIWRDLMPVWRQKRWRSPRIVMMPIHVLTLLVFLFHGVDLVFIHGHDKVMLHEGESFQSGQYKITLTRINYRDDVAYITANADGKSKLKRITHRDLKEFDPRHNDIELSVTVNDKTYHGNAKFMAPFNVDNLYVMVTDFSVGFGEESKGVKAQIIAVHNPIVNYFYICYVALILTLLFQIYFFWHRNRKKGTR</sequence>
<dbReference type="RefSeq" id="WP_153660556.1">
    <property type="nucleotide sequence ID" value="NZ_JAAIKR010000001.1"/>
</dbReference>
<evidence type="ECO:0000256" key="1">
    <source>
        <dbReference type="SAM" id="Phobius"/>
    </source>
</evidence>
<comment type="caution">
    <text evidence="2">The sequence shown here is derived from an EMBL/GenBank/DDBJ whole genome shotgun (WGS) entry which is preliminary data.</text>
</comment>
<gene>
    <name evidence="2" type="ORF">G3R48_02715</name>
</gene>
<proteinExistence type="predicted"/>
<organism evidence="2 3">
    <name type="scientific">Shewanella intestini</name>
    <dbReference type="NCBI Taxonomy" id="2017544"/>
    <lineage>
        <taxon>Bacteria</taxon>
        <taxon>Pseudomonadati</taxon>
        <taxon>Pseudomonadota</taxon>
        <taxon>Gammaproteobacteria</taxon>
        <taxon>Alteromonadales</taxon>
        <taxon>Shewanellaceae</taxon>
        <taxon>Shewanella</taxon>
    </lineage>
</organism>
<evidence type="ECO:0000313" key="2">
    <source>
        <dbReference type="EMBL" id="MBR9726905.1"/>
    </source>
</evidence>
<protein>
    <recommendedName>
        <fullName evidence="4">ResB-like domain-containing protein</fullName>
    </recommendedName>
</protein>
<name>A0ABS5I0R3_9GAMM</name>
<feature type="transmembrane region" description="Helical" evidence="1">
    <location>
        <begin position="60"/>
        <end position="83"/>
    </location>
</feature>
<dbReference type="EMBL" id="JAAIKR010000001">
    <property type="protein sequence ID" value="MBR9726905.1"/>
    <property type="molecule type" value="Genomic_DNA"/>
</dbReference>
<keyword evidence="1" id="KW-0812">Transmembrane</keyword>
<accession>A0ABS5I0R3</accession>
<dbReference type="Proteomes" id="UP000811844">
    <property type="component" value="Unassembled WGS sequence"/>
</dbReference>
<keyword evidence="3" id="KW-1185">Reference proteome</keyword>
<evidence type="ECO:0008006" key="4">
    <source>
        <dbReference type="Google" id="ProtNLM"/>
    </source>
</evidence>
<feature type="transmembrane region" description="Helical" evidence="1">
    <location>
        <begin position="244"/>
        <end position="264"/>
    </location>
</feature>
<evidence type="ECO:0000313" key="3">
    <source>
        <dbReference type="Proteomes" id="UP000811844"/>
    </source>
</evidence>
<feature type="transmembrane region" description="Helical" evidence="1">
    <location>
        <begin position="104"/>
        <end position="123"/>
    </location>
</feature>